<dbReference type="EMBL" id="JAZHXI010000005">
    <property type="protein sequence ID" value="KAL2071512.1"/>
    <property type="molecule type" value="Genomic_DNA"/>
</dbReference>
<dbReference type="Proteomes" id="UP001595075">
    <property type="component" value="Unassembled WGS sequence"/>
</dbReference>
<comment type="caution">
    <text evidence="1">The sequence shown here is derived from an EMBL/GenBank/DDBJ whole genome shotgun (WGS) entry which is preliminary data.</text>
</comment>
<organism evidence="1 2">
    <name type="scientific">Oculimacula yallundae</name>
    <dbReference type="NCBI Taxonomy" id="86028"/>
    <lineage>
        <taxon>Eukaryota</taxon>
        <taxon>Fungi</taxon>
        <taxon>Dikarya</taxon>
        <taxon>Ascomycota</taxon>
        <taxon>Pezizomycotina</taxon>
        <taxon>Leotiomycetes</taxon>
        <taxon>Helotiales</taxon>
        <taxon>Ploettnerulaceae</taxon>
        <taxon>Oculimacula</taxon>
    </lineage>
</organism>
<sequence>MDFTYFITTHVKGRERPAESNARNRKSNKAAHVICSSPLEVNQLRNNYVDHLKAPLILPCVINSKHIVFVTTFNIFKKKFQESTTAQIFTMSSGLNRRTEEPQRADDARADAEWKSNPGLGDLLHGNDQQVIPRWIARLRQHHSQMETLKTIPQVVMEVEDSKAGLVTGKEHRIPKMGCRKISKHNKLDDGLSDMGFLLCNYCGIAI</sequence>
<accession>A0ABR4CND7</accession>
<proteinExistence type="predicted"/>
<reference evidence="1 2" key="1">
    <citation type="journal article" date="2024" name="Commun. Biol.">
        <title>Comparative genomic analysis of thermophilic fungi reveals convergent evolutionary adaptations and gene losses.</title>
        <authorList>
            <person name="Steindorff A.S."/>
            <person name="Aguilar-Pontes M.V."/>
            <person name="Robinson A.J."/>
            <person name="Andreopoulos B."/>
            <person name="LaButti K."/>
            <person name="Kuo A."/>
            <person name="Mondo S."/>
            <person name="Riley R."/>
            <person name="Otillar R."/>
            <person name="Haridas S."/>
            <person name="Lipzen A."/>
            <person name="Grimwood J."/>
            <person name="Schmutz J."/>
            <person name="Clum A."/>
            <person name="Reid I.D."/>
            <person name="Moisan M.C."/>
            <person name="Butler G."/>
            <person name="Nguyen T.T.M."/>
            <person name="Dewar K."/>
            <person name="Conant G."/>
            <person name="Drula E."/>
            <person name="Henrissat B."/>
            <person name="Hansel C."/>
            <person name="Singer S."/>
            <person name="Hutchinson M.I."/>
            <person name="de Vries R.P."/>
            <person name="Natvig D.O."/>
            <person name="Powell A.J."/>
            <person name="Tsang A."/>
            <person name="Grigoriev I.V."/>
        </authorList>
    </citation>
    <scope>NUCLEOTIDE SEQUENCE [LARGE SCALE GENOMIC DNA]</scope>
    <source>
        <strain evidence="1 2">CBS 494.80</strain>
    </source>
</reference>
<protein>
    <submittedName>
        <fullName evidence="1">Uncharacterized protein</fullName>
    </submittedName>
</protein>
<evidence type="ECO:0000313" key="1">
    <source>
        <dbReference type="EMBL" id="KAL2071512.1"/>
    </source>
</evidence>
<evidence type="ECO:0000313" key="2">
    <source>
        <dbReference type="Proteomes" id="UP001595075"/>
    </source>
</evidence>
<keyword evidence="2" id="KW-1185">Reference proteome</keyword>
<name>A0ABR4CND7_9HELO</name>
<gene>
    <name evidence="1" type="ORF">VTL71DRAFT_12747</name>
</gene>